<feature type="domain" description="Lcl C-terminal" evidence="1">
    <location>
        <begin position="115"/>
        <end position="241"/>
    </location>
</feature>
<accession>A0A382TPC8</accession>
<sequence length="245" mass="27724">AKEMNEKKFAGYSNWRVPTASEAKLLFDGECSNTDVEGGEIHLNPIFPSGCGFSTWTSETRGAKAAMGYDLRSAYEYWLAKENDGFPSAVRLVRQLKSKSGGTDGEPRFVNNGDGTVTDHETQLMWAENDTYLELDKWVSWEEAKTYIHGLNRHQFAGCIDWRMPTRKEVQTIFDPGNPVTDKYGDTILLAPEFPPGAGQTCWTKTLHKTDKALAIRFQFYNGDYKWHQMGLRSHGVRAVRAIKK</sequence>
<feature type="non-terminal residue" evidence="2">
    <location>
        <position position="1"/>
    </location>
</feature>
<proteinExistence type="predicted"/>
<dbReference type="AlphaFoldDB" id="A0A382TPC8"/>
<gene>
    <name evidence="2" type="ORF">METZ01_LOCUS376793</name>
</gene>
<name>A0A382TPC8_9ZZZZ</name>
<reference evidence="2" key="1">
    <citation type="submission" date="2018-05" db="EMBL/GenBank/DDBJ databases">
        <authorList>
            <person name="Lanie J.A."/>
            <person name="Ng W.-L."/>
            <person name="Kazmierczak K.M."/>
            <person name="Andrzejewski T.M."/>
            <person name="Davidsen T.M."/>
            <person name="Wayne K.J."/>
            <person name="Tettelin H."/>
            <person name="Glass J.I."/>
            <person name="Rusch D."/>
            <person name="Podicherti R."/>
            <person name="Tsui H.-C.T."/>
            <person name="Winkler M.E."/>
        </authorList>
    </citation>
    <scope>NUCLEOTIDE SEQUENCE</scope>
</reference>
<dbReference type="InterPro" id="IPR011460">
    <property type="entry name" value="Lcl_C"/>
</dbReference>
<evidence type="ECO:0000259" key="1">
    <source>
        <dbReference type="Pfam" id="PF07603"/>
    </source>
</evidence>
<evidence type="ECO:0000313" key="2">
    <source>
        <dbReference type="EMBL" id="SVD23939.1"/>
    </source>
</evidence>
<dbReference type="EMBL" id="UINC01138165">
    <property type="protein sequence ID" value="SVD23939.1"/>
    <property type="molecule type" value="Genomic_DNA"/>
</dbReference>
<organism evidence="2">
    <name type="scientific">marine metagenome</name>
    <dbReference type="NCBI Taxonomy" id="408172"/>
    <lineage>
        <taxon>unclassified sequences</taxon>
        <taxon>metagenomes</taxon>
        <taxon>ecological metagenomes</taxon>
    </lineage>
</organism>
<dbReference type="Pfam" id="PF07603">
    <property type="entry name" value="Lcl_C"/>
    <property type="match status" value="2"/>
</dbReference>
<feature type="domain" description="Lcl C-terminal" evidence="1">
    <location>
        <begin position="2"/>
        <end position="94"/>
    </location>
</feature>
<protein>
    <recommendedName>
        <fullName evidence="1">Lcl C-terminal domain-containing protein</fullName>
    </recommendedName>
</protein>